<keyword evidence="1" id="KW-1133">Transmembrane helix</keyword>
<evidence type="ECO:0000313" key="2">
    <source>
        <dbReference type="EMBL" id="TXK77684.1"/>
    </source>
</evidence>
<evidence type="ECO:0000256" key="1">
    <source>
        <dbReference type="SAM" id="Phobius"/>
    </source>
</evidence>
<dbReference type="AlphaFoldDB" id="A0A5C8LN65"/>
<keyword evidence="1" id="KW-0472">Membrane</keyword>
<protein>
    <recommendedName>
        <fullName evidence="4">Cxxc_20_cxxc protein</fullName>
    </recommendedName>
</protein>
<dbReference type="OrthoDB" id="9785707at2"/>
<feature type="transmembrane region" description="Helical" evidence="1">
    <location>
        <begin position="62"/>
        <end position="87"/>
    </location>
</feature>
<name>A0A5C8LN65_9GAMM</name>
<gene>
    <name evidence="2" type="ORF">FU839_17970</name>
</gene>
<comment type="caution">
    <text evidence="2">The sequence shown here is derived from an EMBL/GenBank/DDBJ whole genome shotgun (WGS) entry which is preliminary data.</text>
</comment>
<dbReference type="Proteomes" id="UP000321814">
    <property type="component" value="Unassembled WGS sequence"/>
</dbReference>
<evidence type="ECO:0000313" key="3">
    <source>
        <dbReference type="Proteomes" id="UP000321814"/>
    </source>
</evidence>
<feature type="transmembrane region" description="Helical" evidence="1">
    <location>
        <begin position="39"/>
        <end position="56"/>
    </location>
</feature>
<keyword evidence="3" id="KW-1185">Reference proteome</keyword>
<keyword evidence="1" id="KW-0812">Transmembrane</keyword>
<organism evidence="2 3">
    <name type="scientific">Rheinheimera tangshanensis</name>
    <dbReference type="NCBI Taxonomy" id="400153"/>
    <lineage>
        <taxon>Bacteria</taxon>
        <taxon>Pseudomonadati</taxon>
        <taxon>Pseudomonadota</taxon>
        <taxon>Gammaproteobacteria</taxon>
        <taxon>Chromatiales</taxon>
        <taxon>Chromatiaceae</taxon>
        <taxon>Rheinheimera</taxon>
    </lineage>
</organism>
<accession>A0A5C8LN65</accession>
<dbReference type="RefSeq" id="WP_147905489.1">
    <property type="nucleotide sequence ID" value="NZ_BAAAGC010000006.1"/>
</dbReference>
<reference evidence="2 3" key="1">
    <citation type="submission" date="2019-08" db="EMBL/GenBank/DDBJ databases">
        <title>Draft genome analysis of Rheinheimera tangshanensis isolated from the roots of fresh rice plants (Oryza sativa).</title>
        <authorList>
            <person name="Yu Q."/>
            <person name="Qi Y."/>
            <person name="Zhang H."/>
            <person name="Pu J."/>
        </authorList>
    </citation>
    <scope>NUCLEOTIDE SEQUENCE [LARGE SCALE GENOMIC DNA]</scope>
    <source>
        <strain evidence="2 3">JA3-B52</strain>
    </source>
</reference>
<evidence type="ECO:0008006" key="4">
    <source>
        <dbReference type="Google" id="ProtNLM"/>
    </source>
</evidence>
<dbReference type="EMBL" id="VRLR01000018">
    <property type="protein sequence ID" value="TXK77684.1"/>
    <property type="molecule type" value="Genomic_DNA"/>
</dbReference>
<proteinExistence type="predicted"/>
<sequence>MKCPYCQGSIGFFSKALNGFEKEKKCPHCNKKIKMKIKWKLLAILVPLVFLFHFFILKPAVIIAGFSGSGIAGISGALAVILSLRLYPDESD</sequence>